<organism evidence="2 3">
    <name type="scientific">Mucor circinelloides f. circinelloides (strain 1006PhL)</name>
    <name type="common">Mucormycosis agent</name>
    <name type="synonym">Calyptromyces circinelloides</name>
    <dbReference type="NCBI Taxonomy" id="1220926"/>
    <lineage>
        <taxon>Eukaryota</taxon>
        <taxon>Fungi</taxon>
        <taxon>Fungi incertae sedis</taxon>
        <taxon>Mucoromycota</taxon>
        <taxon>Mucoromycotina</taxon>
        <taxon>Mucoromycetes</taxon>
        <taxon>Mucorales</taxon>
        <taxon>Mucorineae</taxon>
        <taxon>Mucoraceae</taxon>
        <taxon>Mucor</taxon>
    </lineage>
</organism>
<feature type="region of interest" description="Disordered" evidence="1">
    <location>
        <begin position="97"/>
        <end position="128"/>
    </location>
</feature>
<evidence type="ECO:0000256" key="1">
    <source>
        <dbReference type="SAM" id="MobiDB-lite"/>
    </source>
</evidence>
<dbReference type="EMBL" id="KE123900">
    <property type="protein sequence ID" value="EPB92475.1"/>
    <property type="molecule type" value="Genomic_DNA"/>
</dbReference>
<dbReference type="AlphaFoldDB" id="S2KJ70"/>
<gene>
    <name evidence="2" type="ORF">HMPREF1544_00773</name>
</gene>
<dbReference type="VEuPathDB" id="FungiDB:HMPREF1544_00773"/>
<name>S2KJ70_MUCC1</name>
<protein>
    <submittedName>
        <fullName evidence="2">Uncharacterized protein</fullName>
    </submittedName>
</protein>
<evidence type="ECO:0000313" key="2">
    <source>
        <dbReference type="EMBL" id="EPB92475.1"/>
    </source>
</evidence>
<evidence type="ECO:0000313" key="3">
    <source>
        <dbReference type="Proteomes" id="UP000014254"/>
    </source>
</evidence>
<accession>S2KJ70</accession>
<feature type="compositionally biased region" description="Acidic residues" evidence="1">
    <location>
        <begin position="97"/>
        <end position="118"/>
    </location>
</feature>
<proteinExistence type="predicted"/>
<reference evidence="3" key="1">
    <citation type="submission" date="2013-05" db="EMBL/GenBank/DDBJ databases">
        <title>The Genome sequence of Mucor circinelloides f. circinelloides 1006PhL.</title>
        <authorList>
            <consortium name="The Broad Institute Genomics Platform"/>
            <person name="Cuomo C."/>
            <person name="Earl A."/>
            <person name="Findley K."/>
            <person name="Lee S.C."/>
            <person name="Walker B."/>
            <person name="Young S."/>
            <person name="Zeng Q."/>
            <person name="Gargeya S."/>
            <person name="Fitzgerald M."/>
            <person name="Haas B."/>
            <person name="Abouelleil A."/>
            <person name="Allen A.W."/>
            <person name="Alvarado L."/>
            <person name="Arachchi H.M."/>
            <person name="Berlin A.M."/>
            <person name="Chapman S.B."/>
            <person name="Gainer-Dewar J."/>
            <person name="Goldberg J."/>
            <person name="Griggs A."/>
            <person name="Gujja S."/>
            <person name="Hansen M."/>
            <person name="Howarth C."/>
            <person name="Imamovic A."/>
            <person name="Ireland A."/>
            <person name="Larimer J."/>
            <person name="McCowan C."/>
            <person name="Murphy C."/>
            <person name="Pearson M."/>
            <person name="Poon T.W."/>
            <person name="Priest M."/>
            <person name="Roberts A."/>
            <person name="Saif S."/>
            <person name="Shea T."/>
            <person name="Sisk P."/>
            <person name="Sykes S."/>
            <person name="Wortman J."/>
            <person name="Nusbaum C."/>
            <person name="Birren B."/>
        </authorList>
    </citation>
    <scope>NUCLEOTIDE SEQUENCE [LARGE SCALE GENOMIC DNA]</scope>
    <source>
        <strain evidence="3">1006PhL</strain>
    </source>
</reference>
<dbReference type="InParanoid" id="S2KJ70"/>
<dbReference type="Proteomes" id="UP000014254">
    <property type="component" value="Unassembled WGS sequence"/>
</dbReference>
<keyword evidence="3" id="KW-1185">Reference proteome</keyword>
<sequence length="128" mass="14354">MGFELHLCSLSFAREKTYVIRKLKSVSFPSSINCLPQEIQALANGLLCLLDMSLIVVKRLATQGTKRKSMDIFMASSSTKSKNDCLTEVLWDKIDADDMEDELSDGDDGEDEIDEDDIQEKIDGNNEE</sequence>
<feature type="compositionally biased region" description="Basic and acidic residues" evidence="1">
    <location>
        <begin position="119"/>
        <end position="128"/>
    </location>
</feature>